<dbReference type="GO" id="GO:0070677">
    <property type="term" value="F:rRNA (cytosine-2'-O-)-methyltransferase activity"/>
    <property type="evidence" value="ECO:0007669"/>
    <property type="project" value="UniProtKB-UniRule"/>
</dbReference>
<organism evidence="8">
    <name type="scientific">Desulfobacca acetoxidans</name>
    <dbReference type="NCBI Taxonomy" id="60893"/>
    <lineage>
        <taxon>Bacteria</taxon>
        <taxon>Pseudomonadati</taxon>
        <taxon>Thermodesulfobacteriota</taxon>
        <taxon>Desulfobaccia</taxon>
        <taxon>Desulfobaccales</taxon>
        <taxon>Desulfobaccaceae</taxon>
        <taxon>Desulfobacca</taxon>
    </lineage>
</organism>
<proteinExistence type="inferred from homology"/>
<name>A0A7C5EN30_9BACT</name>
<dbReference type="InterPro" id="IPR035996">
    <property type="entry name" value="4pyrrol_Methylase_sf"/>
</dbReference>
<keyword evidence="2 6" id="KW-0698">rRNA processing</keyword>
<dbReference type="InterPro" id="IPR014777">
    <property type="entry name" value="4pyrrole_Mease_sub1"/>
</dbReference>
<dbReference type="CDD" id="cd11648">
    <property type="entry name" value="RsmI"/>
    <property type="match status" value="1"/>
</dbReference>
<dbReference type="NCBIfam" id="TIGR00096">
    <property type="entry name" value="16S rRNA (cytidine(1402)-2'-O)-methyltransferase"/>
    <property type="match status" value="1"/>
</dbReference>
<evidence type="ECO:0000313" key="8">
    <source>
        <dbReference type="EMBL" id="HGZ12119.1"/>
    </source>
</evidence>
<dbReference type="InterPro" id="IPR014776">
    <property type="entry name" value="4pyrrole_Mease_sub2"/>
</dbReference>
<comment type="function">
    <text evidence="6">Catalyzes the 2'-O-methylation of the ribose of cytidine 1402 (C1402) in 16S rRNA.</text>
</comment>
<dbReference type="PANTHER" id="PTHR46111:SF1">
    <property type="entry name" value="RIBOSOMAL RNA SMALL SUBUNIT METHYLTRANSFERASE I"/>
    <property type="match status" value="1"/>
</dbReference>
<dbReference type="FunFam" id="3.30.950.10:FF:000002">
    <property type="entry name" value="Ribosomal RNA small subunit methyltransferase I"/>
    <property type="match status" value="1"/>
</dbReference>
<evidence type="ECO:0000256" key="2">
    <source>
        <dbReference type="ARBA" id="ARBA00022552"/>
    </source>
</evidence>
<dbReference type="Pfam" id="PF00590">
    <property type="entry name" value="TP_methylase"/>
    <property type="match status" value="1"/>
</dbReference>
<feature type="domain" description="Tetrapyrrole methylase" evidence="7">
    <location>
        <begin position="6"/>
        <end position="203"/>
    </location>
</feature>
<evidence type="ECO:0000256" key="6">
    <source>
        <dbReference type="HAMAP-Rule" id="MF_01877"/>
    </source>
</evidence>
<evidence type="ECO:0000256" key="3">
    <source>
        <dbReference type="ARBA" id="ARBA00022603"/>
    </source>
</evidence>
<dbReference type="SUPFAM" id="SSF53790">
    <property type="entry name" value="Tetrapyrrole methylase"/>
    <property type="match status" value="1"/>
</dbReference>
<evidence type="ECO:0000256" key="4">
    <source>
        <dbReference type="ARBA" id="ARBA00022679"/>
    </source>
</evidence>
<dbReference type="InterPro" id="IPR000878">
    <property type="entry name" value="4pyrrol_Mease"/>
</dbReference>
<keyword evidence="1 6" id="KW-0963">Cytoplasm</keyword>
<keyword evidence="5 6" id="KW-0949">S-adenosyl-L-methionine</keyword>
<dbReference type="Gene3D" id="3.30.950.10">
    <property type="entry name" value="Methyltransferase, Cobalt-precorrin-4 Transmethylase, Domain 2"/>
    <property type="match status" value="1"/>
</dbReference>
<evidence type="ECO:0000259" key="7">
    <source>
        <dbReference type="Pfam" id="PF00590"/>
    </source>
</evidence>
<protein>
    <recommendedName>
        <fullName evidence="6">Ribosomal RNA small subunit methyltransferase I</fullName>
        <ecNumber evidence="6">2.1.1.198</ecNumber>
    </recommendedName>
    <alternativeName>
        <fullName evidence="6">16S rRNA 2'-O-ribose C1402 methyltransferase</fullName>
    </alternativeName>
    <alternativeName>
        <fullName evidence="6">rRNA (cytidine-2'-O-)-methyltransferase RsmI</fullName>
    </alternativeName>
</protein>
<dbReference type="PIRSF" id="PIRSF005917">
    <property type="entry name" value="MTase_YraL"/>
    <property type="match status" value="1"/>
</dbReference>
<dbReference type="Gene3D" id="3.40.1010.10">
    <property type="entry name" value="Cobalt-precorrin-4 Transmethylase, Domain 1"/>
    <property type="match status" value="1"/>
</dbReference>
<accession>A0A7C5EN30</accession>
<dbReference type="EC" id="2.1.1.198" evidence="6"/>
<dbReference type="FunFam" id="3.40.1010.10:FF:000002">
    <property type="entry name" value="Ribosomal RNA small subunit methyltransferase I"/>
    <property type="match status" value="1"/>
</dbReference>
<evidence type="ECO:0000256" key="5">
    <source>
        <dbReference type="ARBA" id="ARBA00022691"/>
    </source>
</evidence>
<comment type="subcellular location">
    <subcellularLocation>
        <location evidence="6">Cytoplasm</location>
    </subcellularLocation>
</comment>
<comment type="caution">
    <text evidence="8">The sequence shown here is derived from an EMBL/GenBank/DDBJ whole genome shotgun (WGS) entry which is preliminary data.</text>
</comment>
<evidence type="ECO:0000256" key="1">
    <source>
        <dbReference type="ARBA" id="ARBA00022490"/>
    </source>
</evidence>
<dbReference type="HAMAP" id="MF_01877">
    <property type="entry name" value="16SrRNA_methyltr_I"/>
    <property type="match status" value="1"/>
</dbReference>
<comment type="catalytic activity">
    <reaction evidence="6">
        <text>cytidine(1402) in 16S rRNA + S-adenosyl-L-methionine = 2'-O-methylcytidine(1402) in 16S rRNA + S-adenosyl-L-homocysteine + H(+)</text>
        <dbReference type="Rhea" id="RHEA:42924"/>
        <dbReference type="Rhea" id="RHEA-COMP:10285"/>
        <dbReference type="Rhea" id="RHEA-COMP:10286"/>
        <dbReference type="ChEBI" id="CHEBI:15378"/>
        <dbReference type="ChEBI" id="CHEBI:57856"/>
        <dbReference type="ChEBI" id="CHEBI:59789"/>
        <dbReference type="ChEBI" id="CHEBI:74495"/>
        <dbReference type="ChEBI" id="CHEBI:82748"/>
        <dbReference type="EC" id="2.1.1.198"/>
    </reaction>
</comment>
<comment type="similarity">
    <text evidence="6">Belongs to the methyltransferase superfamily. RsmI family.</text>
</comment>
<sequence>MAAGILYIVATPIGNLEDITLRALRVLKEVDLICVEDTRRTRKLLSHYQIKTPLISYHAHNQESRGPELLAKLQAGQNLALVSDAGTPGFSDPGTRLVAQAWEAGIKVEAVPGPAAGVAALSMSGFPGDVTFLGFPPRKAGKRREFFANLAREPRVLIFYESPRRLVATLEEMARYLPSRQVLVVRELTKVFEEAWRGPLKEVAAQLAGRELKGECTIVLSCPGPEPKEGEGNLTEKLLTAARESGLSGRRLVEKVVSETRLPHRRVYQAYLELKEQKRLP</sequence>
<dbReference type="GO" id="GO:0005737">
    <property type="term" value="C:cytoplasm"/>
    <property type="evidence" value="ECO:0007669"/>
    <property type="project" value="UniProtKB-SubCell"/>
</dbReference>
<gene>
    <name evidence="6 8" type="primary">rsmI</name>
    <name evidence="8" type="ORF">ENW48_07870</name>
</gene>
<keyword evidence="3 6" id="KW-0489">Methyltransferase</keyword>
<reference evidence="8" key="1">
    <citation type="journal article" date="2020" name="mSystems">
        <title>Genome- and Community-Level Interaction Insights into Carbon Utilization and Element Cycling Functions of Hydrothermarchaeota in Hydrothermal Sediment.</title>
        <authorList>
            <person name="Zhou Z."/>
            <person name="Liu Y."/>
            <person name="Xu W."/>
            <person name="Pan J."/>
            <person name="Luo Z.H."/>
            <person name="Li M."/>
        </authorList>
    </citation>
    <scope>NUCLEOTIDE SEQUENCE [LARGE SCALE GENOMIC DNA]</scope>
    <source>
        <strain evidence="8">SpSt-853</strain>
    </source>
</reference>
<dbReference type="AlphaFoldDB" id="A0A7C5EN30"/>
<dbReference type="EMBL" id="DTKJ01000055">
    <property type="protein sequence ID" value="HGZ12119.1"/>
    <property type="molecule type" value="Genomic_DNA"/>
</dbReference>
<keyword evidence="4 6" id="KW-0808">Transferase</keyword>
<dbReference type="InterPro" id="IPR008189">
    <property type="entry name" value="rRNA_ssu_MeTfrase_I"/>
</dbReference>
<dbReference type="PANTHER" id="PTHR46111">
    <property type="entry name" value="RIBOSOMAL RNA SMALL SUBUNIT METHYLTRANSFERASE I"/>
    <property type="match status" value="1"/>
</dbReference>